<proteinExistence type="predicted"/>
<reference evidence="2" key="3">
    <citation type="submission" date="2015-02" db="EMBL/GenBank/DDBJ databases">
        <title>Genome analysis of three genomes within the thermophilic hydrogenogenic bacterial species Caldanaerobacter subterraneus.</title>
        <authorList>
            <person name="Sant'Anna F.H."/>
            <person name="Lebedinsky A."/>
            <person name="Sokolova T."/>
            <person name="Robb F.T."/>
            <person name="Gonzalez J.M."/>
        </authorList>
    </citation>
    <scope>NUCLEOTIDE SEQUENCE [LARGE SCALE GENOMIC DNA]</scope>
    <source>
        <strain evidence="2">DSM 12653</strain>
    </source>
</reference>
<dbReference type="RefSeq" id="WP_011026495.1">
    <property type="nucleotide sequence ID" value="NZ_ABXP02000115.1"/>
</dbReference>
<dbReference type="AlphaFoldDB" id="A0A0F5PJS7"/>
<sequence length="62" mass="7051">MGLILILAIGFYLYKTGDLQRIINNLNANKDCQVNEAKKILDIRLAKGEITVEEYNKLKSIL</sequence>
<evidence type="ECO:0000313" key="1">
    <source>
        <dbReference type="EMBL" id="KKC28875.1"/>
    </source>
</evidence>
<evidence type="ECO:0000313" key="2">
    <source>
        <dbReference type="Proteomes" id="UP000010146"/>
    </source>
</evidence>
<dbReference type="EMBL" id="ABXP02000115">
    <property type="protein sequence ID" value="KKC28875.1"/>
    <property type="molecule type" value="Genomic_DNA"/>
</dbReference>
<accession>A0A0F5PJS7</accession>
<protein>
    <recommendedName>
        <fullName evidence="3">SHOCT domain-containing protein</fullName>
    </recommendedName>
</protein>
<gene>
    <name evidence="1" type="ORF">CDSM653_02261</name>
</gene>
<organism evidence="1 2">
    <name type="scientific">Caldanaerobacter subterraneus subsp. pacificus DSM 12653</name>
    <dbReference type="NCBI Taxonomy" id="391606"/>
    <lineage>
        <taxon>Bacteria</taxon>
        <taxon>Bacillati</taxon>
        <taxon>Bacillota</taxon>
        <taxon>Clostridia</taxon>
        <taxon>Thermoanaerobacterales</taxon>
        <taxon>Thermoanaerobacteraceae</taxon>
        <taxon>Caldanaerobacter</taxon>
    </lineage>
</organism>
<comment type="caution">
    <text evidence="1">The sequence shown here is derived from an EMBL/GenBank/DDBJ whole genome shotgun (WGS) entry which is preliminary data.</text>
</comment>
<dbReference type="Proteomes" id="UP000010146">
    <property type="component" value="Unassembled WGS sequence"/>
</dbReference>
<evidence type="ECO:0008006" key="3">
    <source>
        <dbReference type="Google" id="ProtNLM"/>
    </source>
</evidence>
<name>A0A0F5PJS7_9THEO</name>
<reference evidence="1 2" key="1">
    <citation type="submission" date="2008-07" db="EMBL/GenBank/DDBJ databases">
        <authorList>
            <person name="Gonzalez J."/>
            <person name="Sokolova T."/>
            <person name="Ferriera S."/>
            <person name="Johnson J."/>
            <person name="Kravitz S."/>
            <person name="Beeson K."/>
            <person name="Sutton G."/>
            <person name="Rogers Y.-H."/>
            <person name="Friedman R."/>
            <person name="Frazier M."/>
            <person name="Venter J.C."/>
        </authorList>
    </citation>
    <scope>NUCLEOTIDE SEQUENCE [LARGE SCALE GENOMIC DNA]</scope>
    <source>
        <strain evidence="1 2">DSM 12653</strain>
    </source>
</reference>
<reference evidence="1 2" key="2">
    <citation type="journal article" date="2015" name="BMC Genomics">
        <title>Analysis of three genomes within the thermophilic bacterial species Caldanaerobacter subterraneus with a focus on carbon monoxide dehydrogenase evolution and hydrolase diversity.</title>
        <authorList>
            <person name="Sant'Anna F.H."/>
            <person name="Lebedinsky A.V."/>
            <person name="Sokolova T.G."/>
            <person name="Robb F.T."/>
            <person name="Gonzalez J.M."/>
        </authorList>
    </citation>
    <scope>NUCLEOTIDE SEQUENCE [LARGE SCALE GENOMIC DNA]</scope>
    <source>
        <strain evidence="1 2">DSM 12653</strain>
    </source>
</reference>